<keyword evidence="2" id="KW-1185">Reference proteome</keyword>
<dbReference type="RefSeq" id="WP_344917328.1">
    <property type="nucleotide sequence ID" value="NZ_BAABAQ010000003.1"/>
</dbReference>
<proteinExistence type="predicted"/>
<evidence type="ECO:0000313" key="2">
    <source>
        <dbReference type="Proteomes" id="UP001501251"/>
    </source>
</evidence>
<organism evidence="1 2">
    <name type="scientific">Streptosporangium oxazolinicum</name>
    <dbReference type="NCBI Taxonomy" id="909287"/>
    <lineage>
        <taxon>Bacteria</taxon>
        <taxon>Bacillati</taxon>
        <taxon>Actinomycetota</taxon>
        <taxon>Actinomycetes</taxon>
        <taxon>Streptosporangiales</taxon>
        <taxon>Streptosporangiaceae</taxon>
        <taxon>Streptosporangium</taxon>
    </lineage>
</organism>
<protein>
    <submittedName>
        <fullName evidence="1">Uncharacterized protein</fullName>
    </submittedName>
</protein>
<accession>A0ABP8AP76</accession>
<sequence>MADLETPDPNEHGWPFATGAGRVVTAENWETMASTWQLNGVRGMPGPEVPLAGNRGLYAVRLSNTQVEIQPGVAHIGGHFYELRYPRVFDLDITGTGFDGTNVRRDLLTLRLDRAESVFRFVQVKGGIGAGTMTLPAGGDELPLVQIDITGGVGLTGDPADRRWFLSRQVRPIKGPYGFLHPTPANGELGVDYHNNYLVVGANGLWVPASQVFNNDPNPATLDAIAKVAGLMPTAWTDVTFLLSSVTHANTTTAKVQVCKAGNVVHIRGGMVATTAGTALNTTVAKTDVISIPTGFRPDRAVYLTAVAFESDTPSTPTLAVRIATSGALQVFTPATLRSNILRVDFTGTYCLS</sequence>
<dbReference type="EMBL" id="BAABAQ010000003">
    <property type="protein sequence ID" value="GAA4186967.1"/>
    <property type="molecule type" value="Genomic_DNA"/>
</dbReference>
<reference evidence="2" key="1">
    <citation type="journal article" date="2019" name="Int. J. Syst. Evol. Microbiol.">
        <title>The Global Catalogue of Microorganisms (GCM) 10K type strain sequencing project: providing services to taxonomists for standard genome sequencing and annotation.</title>
        <authorList>
            <consortium name="The Broad Institute Genomics Platform"/>
            <consortium name="The Broad Institute Genome Sequencing Center for Infectious Disease"/>
            <person name="Wu L."/>
            <person name="Ma J."/>
        </authorList>
    </citation>
    <scope>NUCLEOTIDE SEQUENCE [LARGE SCALE GENOMIC DNA]</scope>
    <source>
        <strain evidence="2">JCM 17388</strain>
    </source>
</reference>
<gene>
    <name evidence="1" type="ORF">GCM10022252_19720</name>
</gene>
<dbReference type="Proteomes" id="UP001501251">
    <property type="component" value="Unassembled WGS sequence"/>
</dbReference>
<comment type="caution">
    <text evidence="1">The sequence shown here is derived from an EMBL/GenBank/DDBJ whole genome shotgun (WGS) entry which is preliminary data.</text>
</comment>
<evidence type="ECO:0000313" key="1">
    <source>
        <dbReference type="EMBL" id="GAA4186967.1"/>
    </source>
</evidence>
<name>A0ABP8AP76_9ACTN</name>